<dbReference type="Proteomes" id="UP000245667">
    <property type="component" value="Unassembled WGS sequence"/>
</dbReference>
<keyword evidence="1" id="KW-0472">Membrane</keyword>
<keyword evidence="1 3" id="KW-0812">Transmembrane</keyword>
<evidence type="ECO:0000256" key="1">
    <source>
        <dbReference type="SAM" id="Phobius"/>
    </source>
</evidence>
<gene>
    <name evidence="2" type="ORF">HZY62_01035</name>
    <name evidence="3" type="ORF">LX92_01078</name>
</gene>
<name>A0A316E7L6_9FLAO</name>
<proteinExistence type="predicted"/>
<dbReference type="EMBL" id="JACWLN010000001">
    <property type="protein sequence ID" value="MBD1259157.1"/>
    <property type="molecule type" value="Genomic_DNA"/>
</dbReference>
<dbReference type="RefSeq" id="WP_109649260.1">
    <property type="nucleotide sequence ID" value="NZ_CAJQNU010000075.1"/>
</dbReference>
<reference evidence="2 5" key="2">
    <citation type="submission" date="2020-07" db="EMBL/GenBank/DDBJ databases">
        <title>The draft genome sequence of Maribacter polysiphoniae KCTC 22021.</title>
        <authorList>
            <person name="Mu L."/>
        </authorList>
    </citation>
    <scope>NUCLEOTIDE SEQUENCE [LARGE SCALE GENOMIC DNA]</scope>
    <source>
        <strain evidence="2 5">KCTC 22021</strain>
    </source>
</reference>
<reference evidence="3 4" key="1">
    <citation type="submission" date="2018-05" db="EMBL/GenBank/DDBJ databases">
        <title>Genomic Encyclopedia of Archaeal and Bacterial Type Strains, Phase II (KMG-II): from individual species to whole genera.</title>
        <authorList>
            <person name="Goeker M."/>
        </authorList>
    </citation>
    <scope>NUCLEOTIDE SEQUENCE [LARGE SCALE GENOMIC DNA]</scope>
    <source>
        <strain evidence="3 4">DSM 23514</strain>
    </source>
</reference>
<dbReference type="Proteomes" id="UP000651837">
    <property type="component" value="Unassembled WGS sequence"/>
</dbReference>
<dbReference type="OrthoDB" id="271465at2"/>
<evidence type="ECO:0000313" key="2">
    <source>
        <dbReference type="EMBL" id="MBD1259157.1"/>
    </source>
</evidence>
<keyword evidence="1" id="KW-1133">Transmembrane helix</keyword>
<dbReference type="Pfam" id="PF03929">
    <property type="entry name" value="PepSY_TM"/>
    <property type="match status" value="1"/>
</dbReference>
<evidence type="ECO:0000313" key="5">
    <source>
        <dbReference type="Proteomes" id="UP000651837"/>
    </source>
</evidence>
<evidence type="ECO:0000313" key="3">
    <source>
        <dbReference type="EMBL" id="PWK24713.1"/>
    </source>
</evidence>
<accession>A0A316E7L6</accession>
<feature type="transmembrane region" description="Helical" evidence="1">
    <location>
        <begin position="158"/>
        <end position="180"/>
    </location>
</feature>
<keyword evidence="5" id="KW-1185">Reference proteome</keyword>
<protein>
    <submittedName>
        <fullName evidence="2">PepSY domain-containing protein</fullName>
    </submittedName>
    <submittedName>
        <fullName evidence="3">PepSY-associated transmembrane protein</fullName>
    </submittedName>
</protein>
<sequence>MTKPNQRIKQARILRIFRKIHRITGAALFIFFFIVSITALLLGWKKHSNGILMPETYVGTSTDLKQWLPLDSLHTKAIAVLHDSVAPDLSPIIDRIDVRKEKGAVKFIFKDHFWGIQLDGATGKVLHIDKRYSDLIENVHDGSILDWYFNTSNGQIKVIYSSIMGIALLIFTITGFWLWYGPKKMRKSKSRSQ</sequence>
<organism evidence="3 4">
    <name type="scientific">Maribacter polysiphoniae</name>
    <dbReference type="NCBI Taxonomy" id="429344"/>
    <lineage>
        <taxon>Bacteria</taxon>
        <taxon>Pseudomonadati</taxon>
        <taxon>Bacteroidota</taxon>
        <taxon>Flavobacteriia</taxon>
        <taxon>Flavobacteriales</taxon>
        <taxon>Flavobacteriaceae</taxon>
        <taxon>Maribacter</taxon>
    </lineage>
</organism>
<dbReference type="InterPro" id="IPR005625">
    <property type="entry name" value="PepSY-ass_TM"/>
</dbReference>
<evidence type="ECO:0000313" key="4">
    <source>
        <dbReference type="Proteomes" id="UP000245667"/>
    </source>
</evidence>
<feature type="transmembrane region" description="Helical" evidence="1">
    <location>
        <begin position="20"/>
        <end position="44"/>
    </location>
</feature>
<dbReference type="EMBL" id="QGGQ01000002">
    <property type="protein sequence ID" value="PWK24713.1"/>
    <property type="molecule type" value="Genomic_DNA"/>
</dbReference>
<comment type="caution">
    <text evidence="3">The sequence shown here is derived from an EMBL/GenBank/DDBJ whole genome shotgun (WGS) entry which is preliminary data.</text>
</comment>
<dbReference type="AlphaFoldDB" id="A0A316E7L6"/>